<gene>
    <name evidence="2" type="ORF">G7Y85_14225</name>
</gene>
<sequence>MQGSPTGLKGGWIFVIHQYSSEMAQNFWTAIYAFSACVALTIVVSCFSRPRADHELAGLVYSLTPKLQRVESRWWIRPKVLAIFVLSLAFILNVLFW</sequence>
<evidence type="ECO:0000313" key="2">
    <source>
        <dbReference type="EMBL" id="NGY05927.1"/>
    </source>
</evidence>
<comment type="caution">
    <text evidence="2">The sequence shown here is derived from an EMBL/GenBank/DDBJ whole genome shotgun (WGS) entry which is preliminary data.</text>
</comment>
<protein>
    <submittedName>
        <fullName evidence="2">Uncharacterized protein</fullName>
    </submittedName>
</protein>
<name>A0A6M2BVF1_9GAMM</name>
<organism evidence="2 3">
    <name type="scientific">Solimonas terrae</name>
    <dbReference type="NCBI Taxonomy" id="1396819"/>
    <lineage>
        <taxon>Bacteria</taxon>
        <taxon>Pseudomonadati</taxon>
        <taxon>Pseudomonadota</taxon>
        <taxon>Gammaproteobacteria</taxon>
        <taxon>Nevskiales</taxon>
        <taxon>Nevskiaceae</taxon>
        <taxon>Solimonas</taxon>
    </lineage>
</organism>
<dbReference type="RefSeq" id="WP_166258398.1">
    <property type="nucleotide sequence ID" value="NZ_JAAMOW010000007.1"/>
</dbReference>
<feature type="transmembrane region" description="Helical" evidence="1">
    <location>
        <begin position="27"/>
        <end position="47"/>
    </location>
</feature>
<evidence type="ECO:0000313" key="3">
    <source>
        <dbReference type="Proteomes" id="UP000472676"/>
    </source>
</evidence>
<dbReference type="EMBL" id="JAAMOW010000007">
    <property type="protein sequence ID" value="NGY05927.1"/>
    <property type="molecule type" value="Genomic_DNA"/>
</dbReference>
<feature type="transmembrane region" description="Helical" evidence="1">
    <location>
        <begin position="76"/>
        <end position="96"/>
    </location>
</feature>
<reference evidence="2 3" key="1">
    <citation type="journal article" date="2014" name="Int. J. Syst. Evol. Microbiol.">
        <title>Solimonas terrae sp. nov., isolated from soil.</title>
        <authorList>
            <person name="Kim S.J."/>
            <person name="Moon J.Y."/>
            <person name="Weon H.Y."/>
            <person name="Ahn J.H."/>
            <person name="Chen W.M."/>
            <person name="Kwon S.W."/>
        </authorList>
    </citation>
    <scope>NUCLEOTIDE SEQUENCE [LARGE SCALE GENOMIC DNA]</scope>
    <source>
        <strain evidence="2 3">KIS83-12</strain>
    </source>
</reference>
<dbReference type="AlphaFoldDB" id="A0A6M2BVF1"/>
<keyword evidence="3" id="KW-1185">Reference proteome</keyword>
<keyword evidence="1" id="KW-0472">Membrane</keyword>
<dbReference type="Proteomes" id="UP000472676">
    <property type="component" value="Unassembled WGS sequence"/>
</dbReference>
<evidence type="ECO:0000256" key="1">
    <source>
        <dbReference type="SAM" id="Phobius"/>
    </source>
</evidence>
<accession>A0A6M2BVF1</accession>
<proteinExistence type="predicted"/>
<keyword evidence="1" id="KW-1133">Transmembrane helix</keyword>
<keyword evidence="1" id="KW-0812">Transmembrane</keyword>